<proteinExistence type="predicted"/>
<evidence type="ECO:0008006" key="2">
    <source>
        <dbReference type="Google" id="ProtNLM"/>
    </source>
</evidence>
<protein>
    <recommendedName>
        <fullName evidence="2">Gfo/Idh/MocA-like oxidoreductase C-terminal domain-containing protein</fullName>
    </recommendedName>
</protein>
<accession>X1RAH3</accession>
<evidence type="ECO:0000313" key="1">
    <source>
        <dbReference type="EMBL" id="GAI77767.1"/>
    </source>
</evidence>
<dbReference type="SUPFAM" id="SSF55347">
    <property type="entry name" value="Glyceraldehyde-3-phosphate dehydrogenase-like, C-terminal domain"/>
    <property type="match status" value="1"/>
</dbReference>
<sequence length="172" mass="18473">SGIHAVEAALWLAGARPISATGSAGKIKADAHGDTNDVYSITYQFENGLILNHHGEHVRNTHGFPGSCTAYGQFGYADITYQGHAGIRGNKGGYKGGEVKNLYREGISRNLDTFARNINEANYENPTAESGVNSTLATILGRLAGRRNAKVIWDDMIAANEKIEPDLTGLKQ</sequence>
<comment type="caution">
    <text evidence="1">The sequence shown here is derived from an EMBL/GenBank/DDBJ whole genome shotgun (WGS) entry which is preliminary data.</text>
</comment>
<dbReference type="EMBL" id="BARW01006571">
    <property type="protein sequence ID" value="GAI77767.1"/>
    <property type="molecule type" value="Genomic_DNA"/>
</dbReference>
<reference evidence="1" key="1">
    <citation type="journal article" date="2014" name="Front. Microbiol.">
        <title>High frequency of phylogenetically diverse reductive dehalogenase-homologous genes in deep subseafloor sedimentary metagenomes.</title>
        <authorList>
            <person name="Kawai M."/>
            <person name="Futagami T."/>
            <person name="Toyoda A."/>
            <person name="Takaki Y."/>
            <person name="Nishi S."/>
            <person name="Hori S."/>
            <person name="Arai W."/>
            <person name="Tsubouchi T."/>
            <person name="Morono Y."/>
            <person name="Uchiyama I."/>
            <person name="Ito T."/>
            <person name="Fujiyama A."/>
            <person name="Inagaki F."/>
            <person name="Takami H."/>
        </authorList>
    </citation>
    <scope>NUCLEOTIDE SEQUENCE</scope>
    <source>
        <strain evidence="1">Expedition CK06-06</strain>
    </source>
</reference>
<organism evidence="1">
    <name type="scientific">marine sediment metagenome</name>
    <dbReference type="NCBI Taxonomy" id="412755"/>
    <lineage>
        <taxon>unclassified sequences</taxon>
        <taxon>metagenomes</taxon>
        <taxon>ecological metagenomes</taxon>
    </lineage>
</organism>
<dbReference type="AlphaFoldDB" id="X1RAH3"/>
<name>X1RAH3_9ZZZZ</name>
<feature type="non-terminal residue" evidence="1">
    <location>
        <position position="1"/>
    </location>
</feature>
<gene>
    <name evidence="1" type="ORF">S12H4_13804</name>
</gene>
<dbReference type="Gene3D" id="3.30.360.10">
    <property type="entry name" value="Dihydrodipicolinate Reductase, domain 2"/>
    <property type="match status" value="1"/>
</dbReference>